<dbReference type="PANTHER" id="PTHR39339">
    <property type="entry name" value="SLR1444 PROTEIN"/>
    <property type="match status" value="1"/>
</dbReference>
<dbReference type="RefSeq" id="WP_275632698.1">
    <property type="nucleotide sequence ID" value="NZ_JARGYD010000003.1"/>
</dbReference>
<accession>A0ABV7GZX8</accession>
<dbReference type="PANTHER" id="PTHR39339:SF1">
    <property type="entry name" value="CHAD DOMAIN-CONTAINING PROTEIN"/>
    <property type="match status" value="1"/>
</dbReference>
<dbReference type="EMBL" id="JBHRTB010000010">
    <property type="protein sequence ID" value="MFC3145749.1"/>
    <property type="molecule type" value="Genomic_DNA"/>
</dbReference>
<dbReference type="SMART" id="SM00880">
    <property type="entry name" value="CHAD"/>
    <property type="match status" value="1"/>
</dbReference>
<evidence type="ECO:0000259" key="1">
    <source>
        <dbReference type="PROSITE" id="PS51708"/>
    </source>
</evidence>
<name>A0ABV7GZX8_9RHOB</name>
<sequence length="295" mass="33650">MPYAFLPSDDTVQHGVRRITRRQLTGALDALESPDDLHSAIHDARKACKKLRGMIRLIRPHFPHYGKENAALRDAARLLSGVRDSTAMIETYDRLAANPDCAFDRTVAVSLRDSLEDRRAAEEQDQSVKESLKAFRNALSDTRDRAAKWKLDKDGFAAIEGGLADTLKQARRSMKTARKTRAVDDFHTWRKHVKYHWYHATLLQNLWPGAFEARIEAARDLGELLGQHHDLANFQILLQDPTMPGAARHALYPPARDEMQRLEDEALALGALLLSEKPKTVASRWKTWWTLWRDT</sequence>
<dbReference type="Proteomes" id="UP001595632">
    <property type="component" value="Unassembled WGS sequence"/>
</dbReference>
<evidence type="ECO:0000313" key="3">
    <source>
        <dbReference type="Proteomes" id="UP001595632"/>
    </source>
</evidence>
<dbReference type="InterPro" id="IPR007899">
    <property type="entry name" value="CHAD_dom"/>
</dbReference>
<feature type="domain" description="CHAD" evidence="1">
    <location>
        <begin position="9"/>
        <end position="286"/>
    </location>
</feature>
<comment type="caution">
    <text evidence="2">The sequence shown here is derived from an EMBL/GenBank/DDBJ whole genome shotgun (WGS) entry which is preliminary data.</text>
</comment>
<reference evidence="3" key="1">
    <citation type="journal article" date="2019" name="Int. J. Syst. Evol. Microbiol.">
        <title>The Global Catalogue of Microorganisms (GCM) 10K type strain sequencing project: providing services to taxonomists for standard genome sequencing and annotation.</title>
        <authorList>
            <consortium name="The Broad Institute Genomics Platform"/>
            <consortium name="The Broad Institute Genome Sequencing Center for Infectious Disease"/>
            <person name="Wu L."/>
            <person name="Ma J."/>
        </authorList>
    </citation>
    <scope>NUCLEOTIDE SEQUENCE [LARGE SCALE GENOMIC DNA]</scope>
    <source>
        <strain evidence="3">KCTC 52366</strain>
    </source>
</reference>
<organism evidence="2 3">
    <name type="scientific">Psychromarinibacter halotolerans</name>
    <dbReference type="NCBI Taxonomy" id="1775175"/>
    <lineage>
        <taxon>Bacteria</taxon>
        <taxon>Pseudomonadati</taxon>
        <taxon>Pseudomonadota</taxon>
        <taxon>Alphaproteobacteria</taxon>
        <taxon>Rhodobacterales</taxon>
        <taxon>Paracoccaceae</taxon>
        <taxon>Psychromarinibacter</taxon>
    </lineage>
</organism>
<dbReference type="Gene3D" id="1.40.20.10">
    <property type="entry name" value="CHAD domain"/>
    <property type="match status" value="1"/>
</dbReference>
<dbReference type="InterPro" id="IPR038186">
    <property type="entry name" value="CHAD_dom_sf"/>
</dbReference>
<keyword evidence="3" id="KW-1185">Reference proteome</keyword>
<dbReference type="Pfam" id="PF05235">
    <property type="entry name" value="CHAD"/>
    <property type="match status" value="1"/>
</dbReference>
<dbReference type="PROSITE" id="PS51708">
    <property type="entry name" value="CHAD"/>
    <property type="match status" value="1"/>
</dbReference>
<evidence type="ECO:0000313" key="2">
    <source>
        <dbReference type="EMBL" id="MFC3145749.1"/>
    </source>
</evidence>
<gene>
    <name evidence="2" type="ORF">ACFOGP_23705</name>
</gene>
<protein>
    <submittedName>
        <fullName evidence="2">CHAD domain-containing protein</fullName>
    </submittedName>
</protein>
<proteinExistence type="predicted"/>